<keyword evidence="10" id="KW-0732">Signal</keyword>
<organism evidence="11 12">
    <name type="scientific">Encephalitozoon romaleae (strain SJ-2008)</name>
    <name type="common">Microsporidian parasite</name>
    <dbReference type="NCBI Taxonomy" id="1178016"/>
    <lineage>
        <taxon>Eukaryota</taxon>
        <taxon>Fungi</taxon>
        <taxon>Fungi incertae sedis</taxon>
        <taxon>Microsporidia</taxon>
        <taxon>Unikaryonidae</taxon>
        <taxon>Encephalitozoon</taxon>
    </lineage>
</organism>
<evidence type="ECO:0000256" key="1">
    <source>
        <dbReference type="ARBA" id="ARBA00004477"/>
    </source>
</evidence>
<evidence type="ECO:0000256" key="2">
    <source>
        <dbReference type="ARBA" id="ARBA00010794"/>
    </source>
</evidence>
<accession>I6ZHY8</accession>
<gene>
    <name evidence="11" type="ordered locus">EROM_040600</name>
</gene>
<protein>
    <recommendedName>
        <fullName evidence="3">dolichol kinase</fullName>
        <ecNumber evidence="3">2.7.1.108</ecNumber>
    </recommendedName>
</protein>
<dbReference type="VEuPathDB" id="MicrosporidiaDB:EROM_040600"/>
<proteinExistence type="inferred from homology"/>
<keyword evidence="8" id="KW-1133">Transmembrane helix</keyword>
<keyword evidence="12" id="KW-1185">Reference proteome</keyword>
<keyword evidence="4" id="KW-0808">Transferase</keyword>
<dbReference type="AlphaFoldDB" id="I6ZHY8"/>
<feature type="signal peptide" evidence="10">
    <location>
        <begin position="1"/>
        <end position="20"/>
    </location>
</feature>
<feature type="chain" id="PRO_5003707003" description="dolichol kinase" evidence="10">
    <location>
        <begin position="21"/>
        <end position="311"/>
    </location>
</feature>
<evidence type="ECO:0000313" key="11">
    <source>
        <dbReference type="EMBL" id="AFN82828.1"/>
    </source>
</evidence>
<evidence type="ECO:0000256" key="10">
    <source>
        <dbReference type="SAM" id="SignalP"/>
    </source>
</evidence>
<evidence type="ECO:0000256" key="9">
    <source>
        <dbReference type="ARBA" id="ARBA00023136"/>
    </source>
</evidence>
<reference evidence="11 12" key="1">
    <citation type="journal article" date="2012" name="Proc. Natl. Acad. Sci. U.S.A.">
        <title>Gain and loss of multiple functionally related, horizontally transferred genes in the reduced genomes of two microsporidian parasites.</title>
        <authorList>
            <person name="Pombert J.-F."/>
            <person name="Selman M."/>
            <person name="Burki F."/>
            <person name="Bardell F.T."/>
            <person name="Farinelli L."/>
            <person name="Solter L.F."/>
            <person name="Whitman D.W."/>
            <person name="Weiss L.M."/>
            <person name="Corradi N."/>
            <person name="Keeling P.J."/>
        </authorList>
    </citation>
    <scope>NUCLEOTIDE SEQUENCE [LARGE SCALE GENOMIC DNA]</scope>
    <source>
        <strain evidence="11 12">SJ-2008</strain>
    </source>
</reference>
<dbReference type="PANTHER" id="PTHR13205:SF15">
    <property type="entry name" value="DOLICHOL KINASE"/>
    <property type="match status" value="1"/>
</dbReference>
<dbReference type="GO" id="GO:0004168">
    <property type="term" value="F:dolichol kinase activity"/>
    <property type="evidence" value="ECO:0007669"/>
    <property type="project" value="UniProtKB-EC"/>
</dbReference>
<dbReference type="EMBL" id="CP003521">
    <property type="protein sequence ID" value="AFN82828.1"/>
    <property type="molecule type" value="Genomic_DNA"/>
</dbReference>
<comment type="similarity">
    <text evidence="2">Belongs to the polyprenol kinase family.</text>
</comment>
<keyword evidence="9" id="KW-0472">Membrane</keyword>
<comment type="subcellular location">
    <subcellularLocation>
        <location evidence="1">Endoplasmic reticulum membrane</location>
        <topology evidence="1">Multi-pass membrane protein</topology>
    </subcellularLocation>
</comment>
<evidence type="ECO:0000256" key="5">
    <source>
        <dbReference type="ARBA" id="ARBA00022692"/>
    </source>
</evidence>
<evidence type="ECO:0000256" key="6">
    <source>
        <dbReference type="ARBA" id="ARBA00022777"/>
    </source>
</evidence>
<sequence>MRSSLSYIILLDIVDLVVETASLETCRSTSQVPERWITAVILKCIEQKIQIRSPLLGVRYAIFSDPCKPLLAKISECLQIVNIPEYIFRTIDEMKQEPYAFIEVVCISLGCLLMQTFLFRSSWTNLKRKTFHFFAFLVFYKEYRMSLVLGEGLLLVLGLLSSCKYVNSLFKPYLSKNDKGRTVLSHIYLLSACIYPRLFIRHVEYVSVLVSICFQDSMASIIGEWLGKTEKSIQGSIGGTVSGTMVYFTLYRKIDMVPFFVFIGITEYLIPINDNVSIPLFAVLYFQILKRFNPSNNLSWGWVSLPSGSLS</sequence>
<dbReference type="OrthoDB" id="2192014at2759"/>
<dbReference type="InterPro" id="IPR032974">
    <property type="entry name" value="Polypren_kinase"/>
</dbReference>
<keyword evidence="5" id="KW-0812">Transmembrane</keyword>
<evidence type="ECO:0000313" key="12">
    <source>
        <dbReference type="Proteomes" id="UP000010094"/>
    </source>
</evidence>
<evidence type="ECO:0000256" key="4">
    <source>
        <dbReference type="ARBA" id="ARBA00022679"/>
    </source>
</evidence>
<name>I6ZHY8_ENCRO</name>
<dbReference type="KEGG" id="ero:EROM_040600"/>
<dbReference type="GO" id="GO:0005789">
    <property type="term" value="C:endoplasmic reticulum membrane"/>
    <property type="evidence" value="ECO:0007669"/>
    <property type="project" value="UniProtKB-SubCell"/>
</dbReference>
<dbReference type="GeneID" id="20521124"/>
<dbReference type="HOGENOM" id="CLU_921424_0_0_1"/>
<keyword evidence="6 11" id="KW-0418">Kinase</keyword>
<dbReference type="PANTHER" id="PTHR13205">
    <property type="entry name" value="TRANSMEMBRANE PROTEIN 15-RELATED"/>
    <property type="match status" value="1"/>
</dbReference>
<evidence type="ECO:0000256" key="3">
    <source>
        <dbReference type="ARBA" id="ARBA00012132"/>
    </source>
</evidence>
<dbReference type="Proteomes" id="UP000010094">
    <property type="component" value="Chromosome IV"/>
</dbReference>
<keyword evidence="7" id="KW-0256">Endoplasmic reticulum</keyword>
<evidence type="ECO:0000256" key="8">
    <source>
        <dbReference type="ARBA" id="ARBA00022989"/>
    </source>
</evidence>
<dbReference type="GO" id="GO:0043048">
    <property type="term" value="P:dolichyl monophosphate biosynthetic process"/>
    <property type="evidence" value="ECO:0007669"/>
    <property type="project" value="TreeGrafter"/>
</dbReference>
<dbReference type="EC" id="2.7.1.108" evidence="3"/>
<dbReference type="RefSeq" id="XP_009264325.1">
    <property type="nucleotide sequence ID" value="XM_009266050.1"/>
</dbReference>
<evidence type="ECO:0000256" key="7">
    <source>
        <dbReference type="ARBA" id="ARBA00022824"/>
    </source>
</evidence>